<dbReference type="Pfam" id="PF08534">
    <property type="entry name" value="Redoxin"/>
    <property type="match status" value="1"/>
</dbReference>
<evidence type="ECO:0000313" key="2">
    <source>
        <dbReference type="EMBL" id="AQY21526.1"/>
    </source>
</evidence>
<feature type="domain" description="Thioredoxin" evidence="1">
    <location>
        <begin position="91"/>
        <end position="227"/>
    </location>
</feature>
<dbReference type="GO" id="GO:0016491">
    <property type="term" value="F:oxidoreductase activity"/>
    <property type="evidence" value="ECO:0007669"/>
    <property type="project" value="InterPro"/>
</dbReference>
<organism evidence="2 3">
    <name type="scientific">Riemerella anatipestifer</name>
    <name type="common">Moraxella anatipestifer</name>
    <dbReference type="NCBI Taxonomy" id="34085"/>
    <lineage>
        <taxon>Bacteria</taxon>
        <taxon>Pseudomonadati</taxon>
        <taxon>Bacteroidota</taxon>
        <taxon>Flavobacteriia</taxon>
        <taxon>Flavobacteriales</taxon>
        <taxon>Weeksellaceae</taxon>
        <taxon>Riemerella</taxon>
    </lineage>
</organism>
<dbReference type="PROSITE" id="PS51352">
    <property type="entry name" value="THIOREDOXIN_2"/>
    <property type="match status" value="1"/>
</dbReference>
<gene>
    <name evidence="2" type="primary">resA</name>
    <name evidence="2" type="ORF">AB406_0568</name>
</gene>
<proteinExistence type="predicted"/>
<accession>A0A1S7DR03</accession>
<dbReference type="SUPFAM" id="SSF52833">
    <property type="entry name" value="Thioredoxin-like"/>
    <property type="match status" value="1"/>
</dbReference>
<name>A0A1S7DR03_RIEAN</name>
<evidence type="ECO:0000313" key="3">
    <source>
        <dbReference type="Proteomes" id="UP000189883"/>
    </source>
</evidence>
<dbReference type="Proteomes" id="UP000189883">
    <property type="component" value="Chromosome"/>
</dbReference>
<dbReference type="CDD" id="cd02966">
    <property type="entry name" value="TlpA_like_family"/>
    <property type="match status" value="1"/>
</dbReference>
<dbReference type="RefSeq" id="WP_079206809.1">
    <property type="nucleotide sequence ID" value="NZ_CP011859.1"/>
</dbReference>
<dbReference type="InterPro" id="IPR013766">
    <property type="entry name" value="Thioredoxin_domain"/>
</dbReference>
<dbReference type="InterPro" id="IPR050553">
    <property type="entry name" value="Thioredoxin_ResA/DsbE_sf"/>
</dbReference>
<dbReference type="PANTHER" id="PTHR42852">
    <property type="entry name" value="THIOL:DISULFIDE INTERCHANGE PROTEIN DSBE"/>
    <property type="match status" value="1"/>
</dbReference>
<dbReference type="EMBL" id="CP011859">
    <property type="protein sequence ID" value="AQY21526.1"/>
    <property type="molecule type" value="Genomic_DNA"/>
</dbReference>
<sequence>MSKEIKLIVLGLLVLVWNNSFAQNEYYRVNGKHPIDKSQYSKLKELYLKEGKIEEFLLKTETKKDSVINYIKIDIVSTTPDGIDPYGETKKFIGKKFPIEKFKDENSEFFLKENLIGKPTLINFWFTRCPPCIEEIPTLQKIKEKFGDRVNFISITFENQKSVDNFIKKYNYDYKHIPNSKSQIDDLGISAYPTNMILDKNGIIKIVSGEITEYEAKEIETILNILL</sequence>
<reference evidence="2 3" key="1">
    <citation type="submission" date="2015-06" db="EMBL/GenBank/DDBJ databases">
        <title>R. anatipestifer strain HXb2 is the most virulent strain so far, and the genome sequence would help us uncover the pathogenesis.</title>
        <authorList>
            <person name="Hu Q."/>
            <person name="Qi J."/>
            <person name="Bo H."/>
            <person name="Liu G."/>
            <person name="Tao M."/>
            <person name="Ding Y."/>
            <person name="Xue Y."/>
        </authorList>
    </citation>
    <scope>NUCLEOTIDE SEQUENCE [LARGE SCALE GENOMIC DNA]</scope>
    <source>
        <strain evidence="2 3">HXb2</strain>
    </source>
</reference>
<dbReference type="AlphaFoldDB" id="A0A1S7DR03"/>
<dbReference type="InterPro" id="IPR036249">
    <property type="entry name" value="Thioredoxin-like_sf"/>
</dbReference>
<dbReference type="Gene3D" id="3.40.30.10">
    <property type="entry name" value="Glutaredoxin"/>
    <property type="match status" value="1"/>
</dbReference>
<evidence type="ECO:0000259" key="1">
    <source>
        <dbReference type="PROSITE" id="PS51352"/>
    </source>
</evidence>
<dbReference type="PANTHER" id="PTHR42852:SF17">
    <property type="entry name" value="THIOREDOXIN-LIKE PROTEIN HI_1115"/>
    <property type="match status" value="1"/>
</dbReference>
<protein>
    <submittedName>
        <fullName evidence="2">Thiol-disulfide oxidoreductase ResA</fullName>
    </submittedName>
</protein>
<dbReference type="InterPro" id="IPR013740">
    <property type="entry name" value="Redoxin"/>
</dbReference>